<dbReference type="AlphaFoldDB" id="A0AAZ3QK69"/>
<feature type="domain" description="CARD" evidence="1">
    <location>
        <begin position="1"/>
        <end position="89"/>
    </location>
</feature>
<dbReference type="Ensembl" id="ENSOTST00005127986.1">
    <property type="protein sequence ID" value="ENSOTSP00005129702.1"/>
    <property type="gene ID" value="ENSOTSG00005079744.1"/>
</dbReference>
<sequence>LAVDQLRFVRPKFVENVTEPTIKRLLDGLLQKKVVNDDEKDSVNVIAERADKARAIIDMVLKKGINACLILKTLLCEFDPFFFSDLCLS</sequence>
<dbReference type="GeneTree" id="ENSGT01150000288439"/>
<evidence type="ECO:0000313" key="3">
    <source>
        <dbReference type="Proteomes" id="UP000694402"/>
    </source>
</evidence>
<accession>A0AAZ3QK69</accession>
<dbReference type="GO" id="GO:0042981">
    <property type="term" value="P:regulation of apoptotic process"/>
    <property type="evidence" value="ECO:0007669"/>
    <property type="project" value="InterPro"/>
</dbReference>
<dbReference type="SUPFAM" id="SSF47986">
    <property type="entry name" value="DEATH domain"/>
    <property type="match status" value="1"/>
</dbReference>
<evidence type="ECO:0000313" key="2">
    <source>
        <dbReference type="Ensembl" id="ENSOTSP00005129702.1"/>
    </source>
</evidence>
<proteinExistence type="predicted"/>
<dbReference type="Gene3D" id="1.10.533.10">
    <property type="entry name" value="Death Domain, Fas"/>
    <property type="match status" value="1"/>
</dbReference>
<organism evidence="2 3">
    <name type="scientific">Oncorhynchus tshawytscha</name>
    <name type="common">Chinook salmon</name>
    <name type="synonym">Salmo tshawytscha</name>
    <dbReference type="NCBI Taxonomy" id="74940"/>
    <lineage>
        <taxon>Eukaryota</taxon>
        <taxon>Metazoa</taxon>
        <taxon>Chordata</taxon>
        <taxon>Craniata</taxon>
        <taxon>Vertebrata</taxon>
        <taxon>Euteleostomi</taxon>
        <taxon>Actinopterygii</taxon>
        <taxon>Neopterygii</taxon>
        <taxon>Teleostei</taxon>
        <taxon>Protacanthopterygii</taxon>
        <taxon>Salmoniformes</taxon>
        <taxon>Salmonidae</taxon>
        <taxon>Salmoninae</taxon>
        <taxon>Oncorhynchus</taxon>
    </lineage>
</organism>
<dbReference type="InterPro" id="IPR001315">
    <property type="entry name" value="CARD"/>
</dbReference>
<evidence type="ECO:0000259" key="1">
    <source>
        <dbReference type="PROSITE" id="PS50209"/>
    </source>
</evidence>
<dbReference type="InterPro" id="IPR011029">
    <property type="entry name" value="DEATH-like_dom_sf"/>
</dbReference>
<reference evidence="3" key="1">
    <citation type="journal article" date="2018" name="PLoS ONE">
        <title>Chinook salmon (Oncorhynchus tshawytscha) genome and transcriptome.</title>
        <authorList>
            <person name="Christensen K.A."/>
            <person name="Leong J.S."/>
            <person name="Sakhrani D."/>
            <person name="Biagi C.A."/>
            <person name="Minkley D.R."/>
            <person name="Withler R.E."/>
            <person name="Rondeau E.B."/>
            <person name="Koop B.F."/>
            <person name="Devlin R.H."/>
        </authorList>
    </citation>
    <scope>NUCLEOTIDE SEQUENCE [LARGE SCALE GENOMIC DNA]</scope>
</reference>
<gene>
    <name evidence="2" type="primary">SPCS2</name>
</gene>
<keyword evidence="3" id="KW-1185">Reference proteome</keyword>
<dbReference type="Pfam" id="PF00619">
    <property type="entry name" value="CARD"/>
    <property type="match status" value="1"/>
</dbReference>
<reference evidence="2" key="2">
    <citation type="submission" date="2025-08" db="UniProtKB">
        <authorList>
            <consortium name="Ensembl"/>
        </authorList>
    </citation>
    <scope>IDENTIFICATION</scope>
</reference>
<protein>
    <recommendedName>
        <fullName evidence="1">CARD domain-containing protein</fullName>
    </recommendedName>
</protein>
<reference evidence="2" key="3">
    <citation type="submission" date="2025-09" db="UniProtKB">
        <authorList>
            <consortium name="Ensembl"/>
        </authorList>
    </citation>
    <scope>IDENTIFICATION</scope>
</reference>
<name>A0AAZ3QK69_ONCTS</name>
<dbReference type="PROSITE" id="PS50209">
    <property type="entry name" value="CARD"/>
    <property type="match status" value="1"/>
</dbReference>
<dbReference type="Proteomes" id="UP000694402">
    <property type="component" value="Unassembled WGS sequence"/>
</dbReference>